<name>A0A443SHK7_9ACAR</name>
<dbReference type="Gene3D" id="3.30.470.30">
    <property type="entry name" value="DNA ligase/mRNA capping enzyme"/>
    <property type="match status" value="1"/>
</dbReference>
<dbReference type="PROSITE" id="PS51892">
    <property type="entry name" value="SUBTILASE"/>
    <property type="match status" value="1"/>
</dbReference>
<dbReference type="GO" id="GO:0004252">
    <property type="term" value="F:serine-type endopeptidase activity"/>
    <property type="evidence" value="ECO:0007669"/>
    <property type="project" value="UniProtKB-UniRule"/>
</dbReference>
<dbReference type="InterPro" id="IPR022398">
    <property type="entry name" value="Peptidase_S8_His-AS"/>
</dbReference>
<dbReference type="PROSITE" id="PS00138">
    <property type="entry name" value="SUBTILASE_SER"/>
    <property type="match status" value="1"/>
</dbReference>
<gene>
    <name evidence="17" type="ORF">B4U80_00016</name>
</gene>
<dbReference type="VEuPathDB" id="VectorBase:LDEU005051"/>
<evidence type="ECO:0000256" key="10">
    <source>
        <dbReference type="ARBA" id="ARBA00023180"/>
    </source>
</evidence>
<keyword evidence="8" id="KW-0865">Zymogen</keyword>
<comment type="catalytic activity">
    <reaction evidence="11">
        <text>Release of mature proteins from their proproteins by cleavage of -Arg-Xaa-Yaa-Arg-|-Zaa- bonds, where Xaa can be any amino acid and Yaa is Arg or Lys. Releases albumin, complement component C3 and von Willebrand factor from their respective precursors.</text>
        <dbReference type="EC" id="3.4.21.75"/>
    </reaction>
</comment>
<dbReference type="EC" id="3.4.21.75" evidence="12"/>
<dbReference type="FunFam" id="2.60.120.260:FF:000006">
    <property type="entry name" value="Proprotein convertase subtilisin/kexin type 5"/>
    <property type="match status" value="1"/>
</dbReference>
<comment type="caution">
    <text evidence="17">The sequence shown here is derived from an EMBL/GenBank/DDBJ whole genome shotgun (WGS) entry which is preliminary data.</text>
</comment>
<keyword evidence="6 14" id="KW-0378">Hydrolase</keyword>
<dbReference type="PRINTS" id="PR00723">
    <property type="entry name" value="SUBTILISIN"/>
</dbReference>
<dbReference type="STRING" id="299467.A0A443SHK7"/>
<evidence type="ECO:0000256" key="13">
    <source>
        <dbReference type="PIRSR" id="PIRSR615500-1"/>
    </source>
</evidence>
<dbReference type="InterPro" id="IPR002884">
    <property type="entry name" value="P_dom"/>
</dbReference>
<evidence type="ECO:0000313" key="17">
    <source>
        <dbReference type="EMBL" id="RWS26989.1"/>
    </source>
</evidence>
<dbReference type="InterPro" id="IPR000209">
    <property type="entry name" value="Peptidase_S8/S53_dom"/>
</dbReference>
<feature type="active site" description="Charge relay system" evidence="13 14">
    <location>
        <position position="457"/>
    </location>
</feature>
<dbReference type="AlphaFoldDB" id="A0A443SHK7"/>
<dbReference type="InterPro" id="IPR036852">
    <property type="entry name" value="Peptidase_S8/S53_dom_sf"/>
</dbReference>
<dbReference type="GO" id="GO:0005802">
    <property type="term" value="C:trans-Golgi network"/>
    <property type="evidence" value="ECO:0007669"/>
    <property type="project" value="TreeGrafter"/>
</dbReference>
<feature type="active site" description="Charge relay system" evidence="13 14">
    <location>
        <position position="242"/>
    </location>
</feature>
<evidence type="ECO:0000256" key="6">
    <source>
        <dbReference type="ARBA" id="ARBA00022801"/>
    </source>
</evidence>
<evidence type="ECO:0000256" key="1">
    <source>
        <dbReference type="ARBA" id="ARBA00001913"/>
    </source>
</evidence>
<sequence>MKLRQIADDSSSDDEYPMETDSAFSRSKRPRKYKNTLMLSEWMIQQPSDFPDNWLLSICPVGKRCLLVSSKGGTKAFARNGYLMKCFASELPAGNKNSERKYKQKSILDCIFCENEETFYVLDILFWNGVSFYDSEAEFRFYWLSSKLNEECPTINTKSASNRYKFIDMPRFKCDHESVSHAIGAVREVFTNEIDGLLFFHKHGEYTVGTSPLNRGQGLDMNVEAVWKQNITGKRVVVTILDDGLEKDHPDLIANYDPEASYDINNEDDDPIPRYDVIDSNRHGTRCAGEVAASANNSICAVGIAYDAKVGGVRMLDGDVTDAVEARSLSLNRNHTHIYSASWGPDDDGKTVDGPGELATKAFMEGVTKGRNGLGSLFIWASGNGGREHDNCNCDGYTNSIWTLSISSATENGLVPWYSEACSSTLATTYSSGAYGERQIVTTDLHHGCTESHTGTSASAPLAAGICALVLEANAQLTWRDMQHIVVMTSRPANLHAKDWKTNAVGRNVSHSFGYGLLDAYAMVNVAKDWVTVPAQKVCETPSHAIDKLIPAKSHVELSLKVHCDSVRYLEHVQARVTLTATRRGDIHIYLTSPSGTRSTLLAQRPMDTSRSGFQNWPFMSVHTWGEEPQGEWKLEIHNEGRYYNAGSLPSLLGRAYLKEWTIVVYGTTEHPDRRVHKANFSTYSYKQSTAIPPSKPKTSYTVKQTSKNVSVSSEASVKATLSPIFHNSLEMTSSESDVALSDGDKSVLVIYIVTDKNPHLLRLCSRSSRHETVSYDGLPLRSDDNESAVLKLNITENRMQTVSYRDDHSEDDL</sequence>
<dbReference type="Pfam" id="PF01483">
    <property type="entry name" value="P_proprotein"/>
    <property type="match status" value="1"/>
</dbReference>
<proteinExistence type="inferred from homology"/>
<evidence type="ECO:0000313" key="18">
    <source>
        <dbReference type="Proteomes" id="UP000288716"/>
    </source>
</evidence>
<dbReference type="InterPro" id="IPR047857">
    <property type="entry name" value="Snurportin1_C"/>
</dbReference>
<keyword evidence="10" id="KW-0325">Glycoprotein</keyword>
<dbReference type="CDD" id="cd09232">
    <property type="entry name" value="Snurportin-1_C"/>
    <property type="match status" value="1"/>
</dbReference>
<evidence type="ECO:0000256" key="15">
    <source>
        <dbReference type="SAM" id="MobiDB-lite"/>
    </source>
</evidence>
<dbReference type="SUPFAM" id="SSF56091">
    <property type="entry name" value="DNA ligase/mRNA capping enzyme, catalytic domain"/>
    <property type="match status" value="1"/>
</dbReference>
<evidence type="ECO:0000256" key="2">
    <source>
        <dbReference type="ARBA" id="ARBA00005325"/>
    </source>
</evidence>
<dbReference type="GO" id="GO:0000139">
    <property type="term" value="C:Golgi membrane"/>
    <property type="evidence" value="ECO:0007669"/>
    <property type="project" value="TreeGrafter"/>
</dbReference>
<evidence type="ECO:0000256" key="5">
    <source>
        <dbReference type="ARBA" id="ARBA00022729"/>
    </source>
</evidence>
<dbReference type="CDD" id="cd04059">
    <property type="entry name" value="Peptidases_S8_Protein_convertases_Kexins_Furin-like"/>
    <property type="match status" value="1"/>
</dbReference>
<dbReference type="Proteomes" id="UP000288716">
    <property type="component" value="Unassembled WGS sequence"/>
</dbReference>
<evidence type="ECO:0000256" key="12">
    <source>
        <dbReference type="ARBA" id="ARBA00038993"/>
    </source>
</evidence>
<evidence type="ECO:0000256" key="8">
    <source>
        <dbReference type="ARBA" id="ARBA00023145"/>
    </source>
</evidence>
<evidence type="ECO:0000256" key="4">
    <source>
        <dbReference type="ARBA" id="ARBA00022685"/>
    </source>
</evidence>
<keyword evidence="4" id="KW-0165">Cleavage on pair of basic residues</keyword>
<dbReference type="Gene3D" id="2.60.120.260">
    <property type="entry name" value="Galactose-binding domain-like"/>
    <property type="match status" value="1"/>
</dbReference>
<dbReference type="InterPro" id="IPR034182">
    <property type="entry name" value="Kexin/furin"/>
</dbReference>
<keyword evidence="9" id="KW-1015">Disulfide bond</keyword>
<keyword evidence="7 14" id="KW-0720">Serine protease</keyword>
<accession>A0A443SHK7</accession>
<dbReference type="Gene3D" id="3.40.50.200">
    <property type="entry name" value="Peptidase S8/S53 domain"/>
    <property type="match status" value="1"/>
</dbReference>
<comment type="cofactor">
    <cofactor evidence="1">
        <name>Ca(2+)</name>
        <dbReference type="ChEBI" id="CHEBI:29108"/>
    </cofactor>
</comment>
<dbReference type="PROSITE" id="PS51829">
    <property type="entry name" value="P_HOMO_B"/>
    <property type="match status" value="1"/>
</dbReference>
<dbReference type="FunFam" id="3.40.50.200:FF:000001">
    <property type="entry name" value="Furin 2, isoform B"/>
    <property type="match status" value="1"/>
</dbReference>
<feature type="active site" description="Charge relay system" evidence="13 14">
    <location>
        <position position="283"/>
    </location>
</feature>
<dbReference type="InterPro" id="IPR015500">
    <property type="entry name" value="Peptidase_S8_subtilisin-rel"/>
</dbReference>
<dbReference type="InterPro" id="IPR023827">
    <property type="entry name" value="Peptidase_S8_Asp-AS"/>
</dbReference>
<feature type="region of interest" description="Disordered" evidence="15">
    <location>
        <begin position="1"/>
        <end position="23"/>
    </location>
</feature>
<evidence type="ECO:0000256" key="14">
    <source>
        <dbReference type="PROSITE-ProRule" id="PRU01240"/>
    </source>
</evidence>
<feature type="domain" description="P/Homo B" evidence="16">
    <location>
        <begin position="532"/>
        <end position="671"/>
    </location>
</feature>
<dbReference type="InterPro" id="IPR008979">
    <property type="entry name" value="Galactose-bd-like_sf"/>
</dbReference>
<dbReference type="Pfam" id="PF21974">
    <property type="entry name" value="SPN1_m3Gcap_bd"/>
    <property type="match status" value="1"/>
</dbReference>
<dbReference type="SUPFAM" id="SSF52743">
    <property type="entry name" value="Subtilisin-like"/>
    <property type="match status" value="1"/>
</dbReference>
<evidence type="ECO:0000256" key="7">
    <source>
        <dbReference type="ARBA" id="ARBA00022825"/>
    </source>
</evidence>
<keyword evidence="5" id="KW-0732">Signal</keyword>
<organism evidence="17 18">
    <name type="scientific">Leptotrombidium deliense</name>
    <dbReference type="NCBI Taxonomy" id="299467"/>
    <lineage>
        <taxon>Eukaryota</taxon>
        <taxon>Metazoa</taxon>
        <taxon>Ecdysozoa</taxon>
        <taxon>Arthropoda</taxon>
        <taxon>Chelicerata</taxon>
        <taxon>Arachnida</taxon>
        <taxon>Acari</taxon>
        <taxon>Acariformes</taxon>
        <taxon>Trombidiformes</taxon>
        <taxon>Prostigmata</taxon>
        <taxon>Anystina</taxon>
        <taxon>Parasitengona</taxon>
        <taxon>Trombiculoidea</taxon>
        <taxon>Trombiculidae</taxon>
        <taxon>Leptotrombidium</taxon>
    </lineage>
</organism>
<keyword evidence="18" id="KW-1185">Reference proteome</keyword>
<evidence type="ECO:0000259" key="16">
    <source>
        <dbReference type="PROSITE" id="PS51829"/>
    </source>
</evidence>
<evidence type="ECO:0000256" key="11">
    <source>
        <dbReference type="ARBA" id="ARBA00035756"/>
    </source>
</evidence>
<dbReference type="OrthoDB" id="300641at2759"/>
<evidence type="ECO:0000256" key="3">
    <source>
        <dbReference type="ARBA" id="ARBA00022670"/>
    </source>
</evidence>
<dbReference type="Pfam" id="PF00082">
    <property type="entry name" value="Peptidase_S8"/>
    <property type="match status" value="1"/>
</dbReference>
<keyword evidence="3 14" id="KW-0645">Protease</keyword>
<dbReference type="PANTHER" id="PTHR42884">
    <property type="entry name" value="PROPROTEIN CONVERTASE SUBTILISIN/KEXIN-RELATED"/>
    <property type="match status" value="1"/>
</dbReference>
<dbReference type="PANTHER" id="PTHR42884:SF3">
    <property type="entry name" value="FURIN-LIKE PROTEASE 1, ISOFORMS 1_1-X_2"/>
    <property type="match status" value="1"/>
</dbReference>
<protein>
    <recommendedName>
        <fullName evidence="12">furin</fullName>
        <ecNumber evidence="12">3.4.21.75</ecNumber>
    </recommendedName>
</protein>
<dbReference type="SUPFAM" id="SSF49785">
    <property type="entry name" value="Galactose-binding domain-like"/>
    <property type="match status" value="1"/>
</dbReference>
<dbReference type="EMBL" id="NCKV01002333">
    <property type="protein sequence ID" value="RWS26989.1"/>
    <property type="molecule type" value="Genomic_DNA"/>
</dbReference>
<dbReference type="InterPro" id="IPR023828">
    <property type="entry name" value="Peptidase_S8_Ser-AS"/>
</dbReference>
<dbReference type="GO" id="GO:0016486">
    <property type="term" value="P:peptide hormone processing"/>
    <property type="evidence" value="ECO:0007669"/>
    <property type="project" value="TreeGrafter"/>
</dbReference>
<reference evidence="17 18" key="1">
    <citation type="journal article" date="2018" name="Gigascience">
        <title>Genomes of trombidid mites reveal novel predicted allergens and laterally-transferred genes associated with secondary metabolism.</title>
        <authorList>
            <person name="Dong X."/>
            <person name="Chaisiri K."/>
            <person name="Xia D."/>
            <person name="Armstrong S.D."/>
            <person name="Fang Y."/>
            <person name="Donnelly M.J."/>
            <person name="Kadowaki T."/>
            <person name="McGarry J.W."/>
            <person name="Darby A.C."/>
            <person name="Makepeace B.L."/>
        </authorList>
    </citation>
    <scope>NUCLEOTIDE SEQUENCE [LARGE SCALE GENOMIC DNA]</scope>
    <source>
        <strain evidence="17">UoL-UT</strain>
    </source>
</reference>
<comment type="similarity">
    <text evidence="2">Belongs to the peptidase S8 family. Furin subfamily.</text>
</comment>
<dbReference type="PROSITE" id="PS00136">
    <property type="entry name" value="SUBTILASE_ASP"/>
    <property type="match status" value="1"/>
</dbReference>
<evidence type="ECO:0000256" key="9">
    <source>
        <dbReference type="ARBA" id="ARBA00023157"/>
    </source>
</evidence>
<dbReference type="PROSITE" id="PS00137">
    <property type="entry name" value="SUBTILASE_HIS"/>
    <property type="match status" value="1"/>
</dbReference>